<feature type="compositionally biased region" description="Low complexity" evidence="4">
    <location>
        <begin position="1672"/>
        <end position="1693"/>
    </location>
</feature>
<proteinExistence type="inferred from homology"/>
<feature type="region of interest" description="Disordered" evidence="4">
    <location>
        <begin position="2509"/>
        <end position="2537"/>
    </location>
</feature>
<dbReference type="Pfam" id="PF12624">
    <property type="entry name" value="VPS13_N"/>
    <property type="match status" value="1"/>
</dbReference>
<feature type="region of interest" description="Disordered" evidence="4">
    <location>
        <begin position="2207"/>
        <end position="2228"/>
    </location>
</feature>
<feature type="compositionally biased region" description="Low complexity" evidence="4">
    <location>
        <begin position="3733"/>
        <end position="3743"/>
    </location>
</feature>
<protein>
    <submittedName>
        <fullName evidence="6">Vacuolar protein sorting-associated protein 13D</fullName>
    </submittedName>
</protein>
<dbReference type="InterPro" id="IPR041969">
    <property type="entry name" value="VP13D_UBA"/>
</dbReference>
<dbReference type="CDD" id="cd23453">
    <property type="entry name" value="beta-trefoil_Ricin_VPS13D"/>
    <property type="match status" value="1"/>
</dbReference>
<dbReference type="STRING" id="50429.A0A2B4RKB8"/>
<dbReference type="Gene3D" id="2.80.10.50">
    <property type="match status" value="1"/>
</dbReference>
<dbReference type="InterPro" id="IPR026854">
    <property type="entry name" value="VPS13_N"/>
</dbReference>
<dbReference type="Pfam" id="PF25033">
    <property type="entry name" value="VPS13_M"/>
    <property type="match status" value="1"/>
</dbReference>
<feature type="domain" description="UBA" evidence="5">
    <location>
        <begin position="2707"/>
        <end position="2747"/>
    </location>
</feature>
<dbReference type="PROSITE" id="PS50231">
    <property type="entry name" value="RICIN_B_LECTIN"/>
    <property type="match status" value="1"/>
</dbReference>
<dbReference type="InterPro" id="IPR035992">
    <property type="entry name" value="Ricin_B-like_lectins"/>
</dbReference>
<keyword evidence="3" id="KW-0445">Lipid transport</keyword>
<dbReference type="Proteomes" id="UP000225706">
    <property type="component" value="Unassembled WGS sequence"/>
</dbReference>
<gene>
    <name evidence="6" type="primary">VPS13D</name>
    <name evidence="6" type="ORF">AWC38_SpisGene17590</name>
</gene>
<dbReference type="PROSITE" id="PS50030">
    <property type="entry name" value="UBA"/>
    <property type="match status" value="1"/>
</dbReference>
<evidence type="ECO:0000313" key="6">
    <source>
        <dbReference type="EMBL" id="PFX18061.1"/>
    </source>
</evidence>
<evidence type="ECO:0000313" key="7">
    <source>
        <dbReference type="Proteomes" id="UP000225706"/>
    </source>
</evidence>
<feature type="compositionally biased region" description="Low complexity" evidence="4">
    <location>
        <begin position="2907"/>
        <end position="2917"/>
    </location>
</feature>
<keyword evidence="7" id="KW-1185">Reference proteome</keyword>
<feature type="region of interest" description="Disordered" evidence="4">
    <location>
        <begin position="3724"/>
        <end position="3747"/>
    </location>
</feature>
<evidence type="ECO:0000259" key="5">
    <source>
        <dbReference type="PROSITE" id="PS50030"/>
    </source>
</evidence>
<feature type="compositionally biased region" description="Polar residues" evidence="4">
    <location>
        <begin position="2218"/>
        <end position="2227"/>
    </location>
</feature>
<dbReference type="InterPro" id="IPR056747">
    <property type="entry name" value="VPS13-like_M"/>
</dbReference>
<dbReference type="Gene3D" id="1.10.8.10">
    <property type="entry name" value="DNA helicase RuvA subunit, C-terminal domain"/>
    <property type="match status" value="1"/>
</dbReference>
<dbReference type="PANTHER" id="PTHR16166">
    <property type="entry name" value="VACUOLAR PROTEIN SORTING-ASSOCIATED PROTEIN VPS13"/>
    <property type="match status" value="1"/>
</dbReference>
<dbReference type="InterPro" id="IPR026847">
    <property type="entry name" value="VPS13"/>
</dbReference>
<dbReference type="SMART" id="SM00165">
    <property type="entry name" value="UBA"/>
    <property type="match status" value="1"/>
</dbReference>
<feature type="compositionally biased region" description="Low complexity" evidence="4">
    <location>
        <begin position="2928"/>
        <end position="2941"/>
    </location>
</feature>
<accession>A0A2B4RKB8</accession>
<feature type="region of interest" description="Disordered" evidence="4">
    <location>
        <begin position="1657"/>
        <end position="1693"/>
    </location>
</feature>
<dbReference type="InterPro" id="IPR015940">
    <property type="entry name" value="UBA"/>
</dbReference>
<dbReference type="CDD" id="cd14306">
    <property type="entry name" value="UBA_VP13D"/>
    <property type="match status" value="1"/>
</dbReference>
<feature type="compositionally biased region" description="Polar residues" evidence="4">
    <location>
        <begin position="2942"/>
        <end position="2954"/>
    </location>
</feature>
<organism evidence="6 7">
    <name type="scientific">Stylophora pistillata</name>
    <name type="common">Smooth cauliflower coral</name>
    <dbReference type="NCBI Taxonomy" id="50429"/>
    <lineage>
        <taxon>Eukaryota</taxon>
        <taxon>Metazoa</taxon>
        <taxon>Cnidaria</taxon>
        <taxon>Anthozoa</taxon>
        <taxon>Hexacorallia</taxon>
        <taxon>Scleractinia</taxon>
        <taxon>Astrocoeniina</taxon>
        <taxon>Pocilloporidae</taxon>
        <taxon>Stylophora</taxon>
    </lineage>
</organism>
<dbReference type="EMBL" id="LSMT01000433">
    <property type="protein sequence ID" value="PFX18061.1"/>
    <property type="molecule type" value="Genomic_DNA"/>
</dbReference>
<evidence type="ECO:0000256" key="3">
    <source>
        <dbReference type="ARBA" id="ARBA00023055"/>
    </source>
</evidence>
<dbReference type="GO" id="GO:0006623">
    <property type="term" value="P:protein targeting to vacuole"/>
    <property type="evidence" value="ECO:0007669"/>
    <property type="project" value="TreeGrafter"/>
</dbReference>
<keyword evidence="2" id="KW-0813">Transport</keyword>
<dbReference type="OrthoDB" id="272810at2759"/>
<dbReference type="GO" id="GO:0045053">
    <property type="term" value="P:protein retention in Golgi apparatus"/>
    <property type="evidence" value="ECO:0007669"/>
    <property type="project" value="TreeGrafter"/>
</dbReference>
<dbReference type="SUPFAM" id="SSF46934">
    <property type="entry name" value="UBA-like"/>
    <property type="match status" value="1"/>
</dbReference>
<comment type="similarity">
    <text evidence="1">Belongs to the VPS13 family.</text>
</comment>
<reference evidence="7" key="1">
    <citation type="journal article" date="2017" name="bioRxiv">
        <title>Comparative analysis of the genomes of Stylophora pistillata and Acropora digitifera provides evidence for extensive differences between species of corals.</title>
        <authorList>
            <person name="Voolstra C.R."/>
            <person name="Li Y."/>
            <person name="Liew Y.J."/>
            <person name="Baumgarten S."/>
            <person name="Zoccola D."/>
            <person name="Flot J.-F."/>
            <person name="Tambutte S."/>
            <person name="Allemand D."/>
            <person name="Aranda M."/>
        </authorList>
    </citation>
    <scope>NUCLEOTIDE SEQUENCE [LARGE SCALE GENOMIC DNA]</scope>
</reference>
<feature type="region of interest" description="Disordered" evidence="4">
    <location>
        <begin position="1969"/>
        <end position="2003"/>
    </location>
</feature>
<name>A0A2B4RKB8_STYPI</name>
<feature type="region of interest" description="Disordered" evidence="4">
    <location>
        <begin position="780"/>
        <end position="808"/>
    </location>
</feature>
<dbReference type="InterPro" id="IPR009543">
    <property type="entry name" value="VPS13_VAB"/>
</dbReference>
<dbReference type="Pfam" id="PF25036">
    <property type="entry name" value="VPS13_VAB"/>
    <property type="match status" value="1"/>
</dbReference>
<evidence type="ECO:0000256" key="1">
    <source>
        <dbReference type="ARBA" id="ARBA00006545"/>
    </source>
</evidence>
<dbReference type="InterPro" id="IPR009060">
    <property type="entry name" value="UBA-like_sf"/>
</dbReference>
<dbReference type="PANTHER" id="PTHR16166:SF141">
    <property type="entry name" value="INTERMEMBRANE LIPID TRANSFER PROTEIN VPS13D"/>
    <property type="match status" value="1"/>
</dbReference>
<dbReference type="GO" id="GO:0007005">
    <property type="term" value="P:mitochondrion organization"/>
    <property type="evidence" value="ECO:0007669"/>
    <property type="project" value="TreeGrafter"/>
</dbReference>
<evidence type="ECO:0000256" key="4">
    <source>
        <dbReference type="SAM" id="MobiDB-lite"/>
    </source>
</evidence>
<feature type="region of interest" description="Disordered" evidence="4">
    <location>
        <begin position="2897"/>
        <end position="2954"/>
    </location>
</feature>
<sequence length="4473" mass="497779">MLESLAAWVLRTYVGEYVENLNTDQLSIGYGTVDLHNLPLKKTALKGLELPLEVKSGFIGHLQLSIPLRRPKSEPWIVHINKLYLVAGPLKHSEYNEEEEKERERTRKKKRLDALEGQWLAGRNDNSGGFWSGSWWPSLYSSFSTTIVENLQLVISDVHFRYEDATTRESVPFSFGITIEKLSAHSTNENWNPEEIIQNERTIKYKLIELQNMAIYWDTDVTLVGDLPSRDLESALRRMINRNQGKAGFCKHQYILEPTSAQARMKRNSSALPLRSRQMPRFVVDVHVGKIPLSLEEAQYKMLIALMDGFERHFRQRHYLKWRPKRPIRNNAKGWWKFAFTCIMESIKERNIRQTWSFAVKRASDVVKYVNLYSQHLITGSVEPSLKEEQNRIEDELTFEELVVLRSIAQTRAESEISKIQADTKVQDLQKGVPDQVPSASGGGSGGWQGWLTGWYSWYGTDTTDGTAPGAKIETDTSQVFMGEPPTTKEEEEFLGELADSHLSESIFNRDQVFAHLNFRLDTGSFKLVNTKQSNSFSQTTTVLPVVEVEFSDLRWNSEMRPRSSTWEFSMSLGALFVRDKLTTGTLFPALVCPQGRESQKVSLTKKQQATVVKGSVGAMVTSAATLGLNILQDMNDPVFEMKFESLPPASKVGYRLSVTTQPLDVVYNPAVLNHISEFFSHTSMEGAQALHIERQLREVARVRYEELKNQTRAELVQTLDAMMDGSDMGQSKRWDIQLDISAPRFLVPESFQDKKASMVLIDFGHLSFVNTQALNRKKTISEGQDSKPDMEDDSFVTPPSTPPVGEEEEYMSISDSTDALLSGVSNQTIIDKMYERYTLDLSDIQMVVCNVKEDWSEVASKPFLTSDAHVVDKFTISIQLERRLLFTADPQYPAVNLHAKLPSLILHINEHKLQALTKCVKQLSRPKVSNPTPPVTQQRIVASSTPLPHVERIDSSLDDVYYSLYSSSVTIPDMVKDSPTRRIGKSTVDTTLEDKTKELMEESRMLLVQFSIDRVSLGVHSMGCLIAELQVLGVKVCHLKRPYDSVTSFAVHGVHLVDAMQSFGPDYELLLSSCKPHLTNSPGDKTISSSKSEKSFSETVSGAFSVLADMVRPGSKRKWQDSDASFSSETTAVMEEEDLITFEYQHYDADSPSTKNRNGCGVNLVNLTFNKLNIIANQETLAALVQFFNTAYTSGESGASFGEVPAVLEESSTDFYLPQPDDQLSEMTEVTASFKSISVLVIRSIKMNGVKSVRKVAEVSVSEVQLNASLGENQNIEGSLGGLRMTDLTPEGSLHRSVYTCGSLGGGDVSPRDSSYLWSVPEDMLDGPSDRKAFTFTLLIPKKGGQYPVIAIDKGSQGDLDDAEIARNIQLSVRMASAQYTHTHRFLSELLLSAGDYAEYATQFGESLRQAASNVAMGLVSKKRALAEGLDYLSSSFVTTAAQDDRSLGSRQGSIFFEGDSDYLQESCDFVDSVPVKPNKRVYTCITVDSPIVQLPTSSSSTEILVAHLGSITIRNTHLIELVEQESDTGHLTGVEHDIDRLFVEVKDMSLYCTAMDTGRSGRASSSSFSEPFTGPNVVHSPKCSSVHILHKSAFELVIDRRSEDVGALAMGAVCTSLHLKKPTIQISGKVTTPLKLELSTHSYRQLFDTIDNLGGSKETVPIPPPAGMHSSSIASPTSQSPSTLSPSSSASNLEACIPDKVLPEKHVTFIPNLVEENVHDESTAHFESESDDPTPIRALFEVPHLSIKLCGELNKVDHDFVDIMFSDFNLAYEHTRPTVTLFNVSLGGLLVEDLLQEQESPYRYLISSSVPRQRHLKERSLSTCPSSLSLSCPVVSDAGLHSHFSSSVPHCLPTSSRQGPFRSLAPLRPLLKNQKFPSMPSVNATLDSESSVEEEDLGTSNTVIKDKKGSNLVHINVHLIDKNDLEFSTNYNSVNRIIEVDFNSLEANLNLQTWVIVLEFFGIGVPQQPSASQPSSPNPLSPQPNELSDTTNEEQQDTQMEGIEQTEAEGINTDVKFQVLSLTLTLSKTRYPIAKVNAFGLSTEVNMSDGNFTAKGKLSSLSVTDMSPHGSLYREKFTTFGDEALSFNFHKYGTPDPDLQRENDMSLKLRMSSVQYVHTKRFQTELVVFFQHYLQLQEVLGRMRAASEGNEVSWMIGRGSRVALDVKAGNPVILVPRSAKSSHMLVADLGNLTVNNGFLWEGSPGTLEHSKRRQRASSQGDSGMSSHRDCLLDSMNIELVDMDLFTATRVQENNQQSPSKFSYKSQGLKLLKEKCKLNLIVERNLDWAFSRAVPDFNFSGRLSSLCASLDYSQYCFILGMLGENFGEPLEEFERPSSVIQDPLGKPPEEEEVWTSLRMSIDLVNVSLELLPIQLFDHPEDNLDHAQLPSLARIDFIKSKFEFVSFSDWSKTVDLVSEEVIFEDTRQKGMDLDNSDCCIFTDILLPRKSSASTPEQENSLQFEVHYRDTTRKTLLTFLFNHSRIMLIIDYLLDTYNFIMCRMFKPSTAEGNSMDVSEDDDPAKSYETPPPSASGVATRCEIPAQPQPQKTFEMKVNISGTELVVLENVKTVDTYAVVLKITAVLAWRPHLQSQKWLSCSIQSLEMFSCVFSCEEETALSIIDPTSALVELNNSRRQKGRRNAGLLDITEEQLPSLEINLQGPLTMRVSYNDYKLYLSILDSVSKQLNKAIKSEVNLNPAEEVPDHEFDAMSVKRLQELGFRQADCIRALQVTSGRLEASATWLLENATPIIQAQSSQQQSSAHGWQFAGFEVRAGVVCICLIDDCGDSDVPLIEFSAQNLYFWHDLQSTGDGAAHCTLIVQYYNRNVSDWEPFVEPWKCQVHWQEQRNTPNTTNRFLAKLDAPDRLDVTVTTTLINMIKHTIASWSEDYYRPDPSPVSAVASTEAPSLPSSLPSSRSDSRHESLNQTTSTESPLSSPTVSRPESSASLWSTGSGFPRRRSPFVPFVLRNQTGCVMWFKTVTTTPSKVILTSTGQALPGLPGLESGKMSDWREVSPGGEAPFEFTSGEKLRHRDTHEFNIHQVIVQVEGWASLSPVSVDRVGTFFRQARPQKVVNKSPGGDLQPARVVFDVSLEGRARKVVTVRSALMVKNKMDVPMEIKMQGLTSMQGTLSLPVISPESSVAIPLRCTSWQLYLRPYGKEVGFCSQPIEWRSVLRSYTTMGCARECYPVSTASQSVEKFRFCVAVKREGYPEDVFHPEGIQTSALNAMPQPGHTLTIMYPVMLVNLLPCELNYQVKNTPAKGNLKAGKSVPLYTVSTTCQADPERALDLGISIENFTYCDNIRISRRMSFVEHPIIHVELQDTKRRSLILNVKVSIKPDGSLRVSIYAPYWMINRTGIPLVFKQEGVPHDMAGQFDEHEMARSLTPLLFSFSDREAATRCQMRIGRSYQPGSGKPLWSNPFSLDNSREYTRVHARQGGSRPDKVYDIGIDVRFGQGRYRDTRIVTLATRYQLENRTQHTLAFSQRHFVREQEATNPEGTLTAMPGALVLFHWARTDLDQLLCIRLNDVSHCKWSGGFRIDQDDSFHINMRSLNDCSLFVRVEVVQRGATFHVLFTDASQLPPPFRIDNLSEVPITFYQCGTEDKTKTVLQAKQSVPYSWDEPTLLPELSVGVMGGGSFTRYQMDDLGGGDRLYYYNPIYVVFTHTFASVDGHICGSVHLKPELAEDESCLDMRELVLDVPQGSAVLLRRKEPHKRSQLWRLTGAGQLRHEGSSPPSAKPSSSNGGRVLDIDSLAPPTCGKYVRLVLSKCNPRRAHSQKWSFTEDNRMKCDLPGLYVQPRGGFNGLRDGVDAVLGPANITKEDQIPIEQCISTCKLRPGSGCLGVKILADGPTRVLQITDCLQQSDDEAEKEWMLVERKGGMRQPIVSSLGTERDCSALEVQVRLVGGIGVSVINSVPEELVFINLEQIEVDYLRSSKLETLEGSIGRIQIDNQMFASQLPVLLFPSIPEKGSKEETLSKQPSLRVSASKEPCRLPNVEIFKALDVSLRKMTLQIEELLLLKLLQFFGYVQQDDDIAGANQEEDECLYATQRPTLPSSSGSLKRYYFEHVQLNSTQIKLSVSSAGRLPEDLQSLKSSLGLILVNLEDATVDLESFSRSHPFDTLSSYLDSISKHYTEEIFSQKIAIVGSVDLLGNPMGLLNDVSSGLEGLVKRGNVGGLFVNVAHGVSDSAAKITGSLSDGLWNASMDSKFQESRDAMRAERFSSSKDHFVAGVKGLGMGIVGGLTSIVTQPIEGAHTAGLSGFISGIGKGIVGTVTKPTAGVLDFASGAAAAVRGQATRSSRYLPPKQARLRRNCFGPSGAIPRFSSTHAEGQEIMLKLNEGNFNEKFVLSESVRRDKEDRLKAIVTTEAVYFVRARGTPSPEAIVLLVRFSDLFVCQPIPGDGKDYIELIMKADNSSVPTPSKNPSKRPRVRCDKNVIAQKVAQKINYAKNLYDEVQQTVKVELKEPTSPV</sequence>
<comment type="caution">
    <text evidence="6">The sequence shown here is derived from an EMBL/GenBank/DDBJ whole genome shotgun (WGS) entry which is preliminary data.</text>
</comment>
<dbReference type="GO" id="GO:0006869">
    <property type="term" value="P:lipid transport"/>
    <property type="evidence" value="ECO:0007669"/>
    <property type="project" value="UniProtKB-KW"/>
</dbReference>
<evidence type="ECO:0000256" key="2">
    <source>
        <dbReference type="ARBA" id="ARBA00022448"/>
    </source>
</evidence>
<dbReference type="SUPFAM" id="SSF50370">
    <property type="entry name" value="Ricin B-like lectins"/>
    <property type="match status" value="1"/>
</dbReference>